<dbReference type="PATRIC" id="fig|1423731.3.peg.2078"/>
<comment type="caution">
    <text evidence="11">The sequence shown here is derived from an EMBL/GenBank/DDBJ whole genome shotgun (WGS) entry which is preliminary data.</text>
</comment>
<dbReference type="InterPro" id="IPR011006">
    <property type="entry name" value="CheY-like_superfamily"/>
</dbReference>
<dbReference type="GO" id="GO:0032993">
    <property type="term" value="C:protein-DNA complex"/>
    <property type="evidence" value="ECO:0007669"/>
    <property type="project" value="TreeGrafter"/>
</dbReference>
<dbReference type="SMART" id="SM00862">
    <property type="entry name" value="Trans_reg_C"/>
    <property type="match status" value="1"/>
</dbReference>
<dbReference type="InterPro" id="IPR001867">
    <property type="entry name" value="OmpR/PhoB-type_DNA-bd"/>
</dbReference>
<dbReference type="PROSITE" id="PS51755">
    <property type="entry name" value="OMPR_PHOB"/>
    <property type="match status" value="1"/>
</dbReference>
<keyword evidence="1 6" id="KW-0597">Phosphoprotein</keyword>
<dbReference type="GO" id="GO:0005829">
    <property type="term" value="C:cytosol"/>
    <property type="evidence" value="ECO:0007669"/>
    <property type="project" value="TreeGrafter"/>
</dbReference>
<evidence type="ECO:0000256" key="3">
    <source>
        <dbReference type="ARBA" id="ARBA00023015"/>
    </source>
</evidence>
<dbReference type="AlphaFoldDB" id="A0A0R1LXP4"/>
<keyword evidence="12" id="KW-1185">Reference proteome</keyword>
<evidence type="ECO:0000256" key="4">
    <source>
        <dbReference type="ARBA" id="ARBA00023125"/>
    </source>
</evidence>
<protein>
    <submittedName>
        <fullName evidence="11">DNA-binding response regulator</fullName>
    </submittedName>
</protein>
<evidence type="ECO:0000256" key="6">
    <source>
        <dbReference type="PROSITE-ProRule" id="PRU00169"/>
    </source>
</evidence>
<evidence type="ECO:0000256" key="8">
    <source>
        <dbReference type="SAM" id="MobiDB-lite"/>
    </source>
</evidence>
<feature type="modified residue" description="4-aspartylphosphate" evidence="6">
    <location>
        <position position="51"/>
    </location>
</feature>
<dbReference type="STRING" id="1423731.FC81_GL002022"/>
<dbReference type="CDD" id="cd00383">
    <property type="entry name" value="trans_reg_C"/>
    <property type="match status" value="1"/>
</dbReference>
<gene>
    <name evidence="11" type="ORF">FC81_GL002022</name>
</gene>
<sequence length="234" mass="26258">MRILLAEDEKELSRVLVTAMHSKGYSVDPAYNGLEAVEKASQGVYDLMIFDVMMPVMTGIEALKKIRAAGDQTYIIMLTAMSEINDRVTGLDAGADDYMTKPFSLKELLARLRSLERRSENYTNDILKFGDITLDSNEQRLESFNSISLSAKETKLLNLLILNADKKIDSDILIAHVWENEDDLDQDTLWIYISYLRQKIQAVNAHVEIQGKKGGPYQLTNTSGGESNDSKVSL</sequence>
<dbReference type="GO" id="GO:0006355">
    <property type="term" value="P:regulation of DNA-templated transcription"/>
    <property type="evidence" value="ECO:0007669"/>
    <property type="project" value="InterPro"/>
</dbReference>
<dbReference type="GO" id="GO:0000976">
    <property type="term" value="F:transcription cis-regulatory region binding"/>
    <property type="evidence" value="ECO:0007669"/>
    <property type="project" value="TreeGrafter"/>
</dbReference>
<keyword evidence="5" id="KW-0804">Transcription</keyword>
<feature type="domain" description="Response regulatory" evidence="9">
    <location>
        <begin position="2"/>
        <end position="116"/>
    </location>
</feature>
<evidence type="ECO:0000256" key="2">
    <source>
        <dbReference type="ARBA" id="ARBA00023012"/>
    </source>
</evidence>
<accession>A0A0R1LXP4</accession>
<dbReference type="SUPFAM" id="SSF46894">
    <property type="entry name" value="C-terminal effector domain of the bipartite response regulators"/>
    <property type="match status" value="1"/>
</dbReference>
<dbReference type="RefSeq" id="WP_057746021.1">
    <property type="nucleotide sequence ID" value="NZ_AZEF01000042.1"/>
</dbReference>
<evidence type="ECO:0000313" key="11">
    <source>
        <dbReference type="EMBL" id="KRL00493.1"/>
    </source>
</evidence>
<evidence type="ECO:0000256" key="5">
    <source>
        <dbReference type="ARBA" id="ARBA00023163"/>
    </source>
</evidence>
<feature type="DNA-binding region" description="OmpR/PhoB-type" evidence="7">
    <location>
        <begin position="124"/>
        <end position="221"/>
    </location>
</feature>
<evidence type="ECO:0000259" key="9">
    <source>
        <dbReference type="PROSITE" id="PS50110"/>
    </source>
</evidence>
<dbReference type="InterPro" id="IPR039420">
    <property type="entry name" value="WalR-like"/>
</dbReference>
<dbReference type="Gene3D" id="3.40.50.2300">
    <property type="match status" value="1"/>
</dbReference>
<dbReference type="Proteomes" id="UP000051621">
    <property type="component" value="Unassembled WGS sequence"/>
</dbReference>
<evidence type="ECO:0000256" key="1">
    <source>
        <dbReference type="ARBA" id="ARBA00022553"/>
    </source>
</evidence>
<evidence type="ECO:0000259" key="10">
    <source>
        <dbReference type="PROSITE" id="PS51755"/>
    </source>
</evidence>
<dbReference type="Pfam" id="PF00486">
    <property type="entry name" value="Trans_reg_C"/>
    <property type="match status" value="1"/>
</dbReference>
<feature type="domain" description="OmpR/PhoB-type" evidence="10">
    <location>
        <begin position="124"/>
        <end position="221"/>
    </location>
</feature>
<keyword evidence="4 7" id="KW-0238">DNA-binding</keyword>
<feature type="region of interest" description="Disordered" evidence="8">
    <location>
        <begin position="214"/>
        <end position="234"/>
    </location>
</feature>
<dbReference type="Gene3D" id="1.10.10.10">
    <property type="entry name" value="Winged helix-like DNA-binding domain superfamily/Winged helix DNA-binding domain"/>
    <property type="match status" value="1"/>
</dbReference>
<dbReference type="PANTHER" id="PTHR48111:SF22">
    <property type="entry name" value="REGULATOR OF RPOS"/>
    <property type="match status" value="1"/>
</dbReference>
<dbReference type="EMBL" id="AZEF01000042">
    <property type="protein sequence ID" value="KRL00493.1"/>
    <property type="molecule type" value="Genomic_DNA"/>
</dbReference>
<dbReference type="OrthoDB" id="9790442at2"/>
<evidence type="ECO:0000313" key="12">
    <source>
        <dbReference type="Proteomes" id="UP000051621"/>
    </source>
</evidence>
<dbReference type="PANTHER" id="PTHR48111">
    <property type="entry name" value="REGULATOR OF RPOS"/>
    <property type="match status" value="1"/>
</dbReference>
<organism evidence="11 12">
    <name type="scientific">Liquorilactobacillus capillatus DSM 19910</name>
    <dbReference type="NCBI Taxonomy" id="1423731"/>
    <lineage>
        <taxon>Bacteria</taxon>
        <taxon>Bacillati</taxon>
        <taxon>Bacillota</taxon>
        <taxon>Bacilli</taxon>
        <taxon>Lactobacillales</taxon>
        <taxon>Lactobacillaceae</taxon>
        <taxon>Liquorilactobacillus</taxon>
    </lineage>
</organism>
<dbReference type="SMART" id="SM00448">
    <property type="entry name" value="REC"/>
    <property type="match status" value="1"/>
</dbReference>
<dbReference type="InterPro" id="IPR001789">
    <property type="entry name" value="Sig_transdc_resp-reg_receiver"/>
</dbReference>
<dbReference type="InterPro" id="IPR036388">
    <property type="entry name" value="WH-like_DNA-bd_sf"/>
</dbReference>
<proteinExistence type="predicted"/>
<dbReference type="InterPro" id="IPR016032">
    <property type="entry name" value="Sig_transdc_resp-reg_C-effctor"/>
</dbReference>
<dbReference type="PROSITE" id="PS50110">
    <property type="entry name" value="RESPONSE_REGULATORY"/>
    <property type="match status" value="1"/>
</dbReference>
<name>A0A0R1LXP4_9LACO</name>
<dbReference type="GO" id="GO:0000156">
    <property type="term" value="F:phosphorelay response regulator activity"/>
    <property type="evidence" value="ECO:0007669"/>
    <property type="project" value="TreeGrafter"/>
</dbReference>
<feature type="compositionally biased region" description="Polar residues" evidence="8">
    <location>
        <begin position="218"/>
        <end position="234"/>
    </location>
</feature>
<dbReference type="Gene3D" id="6.10.250.690">
    <property type="match status" value="1"/>
</dbReference>
<evidence type="ECO:0000256" key="7">
    <source>
        <dbReference type="PROSITE-ProRule" id="PRU01091"/>
    </source>
</evidence>
<keyword evidence="3" id="KW-0805">Transcription regulation</keyword>
<dbReference type="Pfam" id="PF00072">
    <property type="entry name" value="Response_reg"/>
    <property type="match status" value="1"/>
</dbReference>
<reference evidence="11 12" key="1">
    <citation type="journal article" date="2015" name="Genome Announc.">
        <title>Expanding the biotechnology potential of lactobacilli through comparative genomics of 213 strains and associated genera.</title>
        <authorList>
            <person name="Sun Z."/>
            <person name="Harris H.M."/>
            <person name="McCann A."/>
            <person name="Guo C."/>
            <person name="Argimon S."/>
            <person name="Zhang W."/>
            <person name="Yang X."/>
            <person name="Jeffery I.B."/>
            <person name="Cooney J.C."/>
            <person name="Kagawa T.F."/>
            <person name="Liu W."/>
            <person name="Song Y."/>
            <person name="Salvetti E."/>
            <person name="Wrobel A."/>
            <person name="Rasinkangas P."/>
            <person name="Parkhill J."/>
            <person name="Rea M.C."/>
            <person name="O'Sullivan O."/>
            <person name="Ritari J."/>
            <person name="Douillard F.P."/>
            <person name="Paul Ross R."/>
            <person name="Yang R."/>
            <person name="Briner A.E."/>
            <person name="Felis G.E."/>
            <person name="de Vos W.M."/>
            <person name="Barrangou R."/>
            <person name="Klaenhammer T.R."/>
            <person name="Caufield P.W."/>
            <person name="Cui Y."/>
            <person name="Zhang H."/>
            <person name="O'Toole P.W."/>
        </authorList>
    </citation>
    <scope>NUCLEOTIDE SEQUENCE [LARGE SCALE GENOMIC DNA]</scope>
    <source>
        <strain evidence="11 12">DSM 19910</strain>
    </source>
</reference>
<keyword evidence="2" id="KW-0902">Two-component regulatory system</keyword>
<dbReference type="SUPFAM" id="SSF52172">
    <property type="entry name" value="CheY-like"/>
    <property type="match status" value="1"/>
</dbReference>